<sequence length="81" mass="8851">MVAAMRKSAESMERGEGVCLTCTFSLCNYPIVDGKCLSSEASLIAGEKLLNSSERSMIRVTNLIAKGLKIACPTKYKKKFK</sequence>
<dbReference type="Proteomes" id="UP000824782">
    <property type="component" value="Unassembled WGS sequence"/>
</dbReference>
<organism evidence="1 2">
    <name type="scientific">Engystomops pustulosus</name>
    <name type="common">Tungara frog</name>
    <name type="synonym">Physalaemus pustulosus</name>
    <dbReference type="NCBI Taxonomy" id="76066"/>
    <lineage>
        <taxon>Eukaryota</taxon>
        <taxon>Metazoa</taxon>
        <taxon>Chordata</taxon>
        <taxon>Craniata</taxon>
        <taxon>Vertebrata</taxon>
        <taxon>Euteleostomi</taxon>
        <taxon>Amphibia</taxon>
        <taxon>Batrachia</taxon>
        <taxon>Anura</taxon>
        <taxon>Neobatrachia</taxon>
        <taxon>Hyloidea</taxon>
        <taxon>Leptodactylidae</taxon>
        <taxon>Leiuperinae</taxon>
        <taxon>Engystomops</taxon>
    </lineage>
</organism>
<proteinExistence type="predicted"/>
<keyword evidence="2" id="KW-1185">Reference proteome</keyword>
<gene>
    <name evidence="1" type="ORF">GDO81_020041</name>
</gene>
<reference evidence="1" key="1">
    <citation type="thesis" date="2020" institute="ProQuest LLC" country="789 East Eisenhower Parkway, Ann Arbor, MI, USA">
        <title>Comparative Genomics and Chromosome Evolution.</title>
        <authorList>
            <person name="Mudd A.B."/>
        </authorList>
    </citation>
    <scope>NUCLEOTIDE SEQUENCE</scope>
    <source>
        <strain evidence="1">237g6f4</strain>
        <tissue evidence="1">Blood</tissue>
    </source>
</reference>
<dbReference type="AlphaFoldDB" id="A0AAV6YSF3"/>
<evidence type="ECO:0000313" key="1">
    <source>
        <dbReference type="EMBL" id="KAG8539977.1"/>
    </source>
</evidence>
<accession>A0AAV6YSF3</accession>
<comment type="caution">
    <text evidence="1">The sequence shown here is derived from an EMBL/GenBank/DDBJ whole genome shotgun (WGS) entry which is preliminary data.</text>
</comment>
<name>A0AAV6YSF3_ENGPU</name>
<dbReference type="EMBL" id="WNYA01012087">
    <property type="protein sequence ID" value="KAG8539977.1"/>
    <property type="molecule type" value="Genomic_DNA"/>
</dbReference>
<evidence type="ECO:0000313" key="2">
    <source>
        <dbReference type="Proteomes" id="UP000824782"/>
    </source>
</evidence>
<protein>
    <submittedName>
        <fullName evidence="1">Uncharacterized protein</fullName>
    </submittedName>
</protein>